<feature type="transmembrane region" description="Helical" evidence="7">
    <location>
        <begin position="126"/>
        <end position="146"/>
    </location>
</feature>
<feature type="transmembrane region" description="Helical" evidence="7">
    <location>
        <begin position="401"/>
        <end position="422"/>
    </location>
</feature>
<dbReference type="InterPro" id="IPR045069">
    <property type="entry name" value="MATE_euk"/>
</dbReference>
<evidence type="ECO:0000256" key="4">
    <source>
        <dbReference type="ARBA" id="ARBA00022692"/>
    </source>
</evidence>
<feature type="transmembrane region" description="Helical" evidence="7">
    <location>
        <begin position="192"/>
        <end position="215"/>
    </location>
</feature>
<feature type="transmembrane region" description="Helical" evidence="7">
    <location>
        <begin position="1342"/>
        <end position="1362"/>
    </location>
</feature>
<evidence type="ECO:0000256" key="5">
    <source>
        <dbReference type="ARBA" id="ARBA00022989"/>
    </source>
</evidence>
<feature type="transmembrane region" description="Helical" evidence="7">
    <location>
        <begin position="1122"/>
        <end position="1140"/>
    </location>
</feature>
<keyword evidence="6 7" id="KW-0472">Membrane</keyword>
<feature type="transmembrane region" description="Helical" evidence="7">
    <location>
        <begin position="1222"/>
        <end position="1248"/>
    </location>
</feature>
<feature type="transmembrane region" description="Helical" evidence="7">
    <location>
        <begin position="1402"/>
        <end position="1420"/>
    </location>
</feature>
<dbReference type="Proteomes" id="UP000824890">
    <property type="component" value="Unassembled WGS sequence"/>
</dbReference>
<feature type="transmembrane region" description="Helical" evidence="7">
    <location>
        <begin position="1038"/>
        <end position="1065"/>
    </location>
</feature>
<feature type="transmembrane region" description="Helical" evidence="7">
    <location>
        <begin position="83"/>
        <end position="105"/>
    </location>
</feature>
<feature type="transmembrane region" description="Helical" evidence="7">
    <location>
        <begin position="619"/>
        <end position="639"/>
    </location>
</feature>
<evidence type="ECO:0000256" key="1">
    <source>
        <dbReference type="ARBA" id="ARBA00004141"/>
    </source>
</evidence>
<gene>
    <name evidence="8" type="ORF">HID58_072596</name>
</gene>
<feature type="transmembrane region" description="Helical" evidence="7">
    <location>
        <begin position="47"/>
        <end position="71"/>
    </location>
</feature>
<feature type="transmembrane region" description="Helical" evidence="7">
    <location>
        <begin position="1152"/>
        <end position="1173"/>
    </location>
</feature>
<evidence type="ECO:0000313" key="8">
    <source>
        <dbReference type="EMBL" id="KAH0875234.1"/>
    </source>
</evidence>
<dbReference type="InterPro" id="IPR002528">
    <property type="entry name" value="MATE_fam"/>
</dbReference>
<feature type="transmembrane region" description="Helical" evidence="7">
    <location>
        <begin position="576"/>
        <end position="598"/>
    </location>
</feature>
<comment type="subcellular location">
    <subcellularLocation>
        <location evidence="1">Membrane</location>
        <topology evidence="1">Multi-pass membrane protein</topology>
    </subcellularLocation>
</comment>
<accession>A0ABQ7Z4V0</accession>
<feature type="transmembrane region" description="Helical" evidence="7">
    <location>
        <begin position="158"/>
        <end position="180"/>
    </location>
</feature>
<dbReference type="NCBIfam" id="TIGR00797">
    <property type="entry name" value="matE"/>
    <property type="match status" value="1"/>
</dbReference>
<organism evidence="8 9">
    <name type="scientific">Brassica napus</name>
    <name type="common">Rape</name>
    <dbReference type="NCBI Taxonomy" id="3708"/>
    <lineage>
        <taxon>Eukaryota</taxon>
        <taxon>Viridiplantae</taxon>
        <taxon>Streptophyta</taxon>
        <taxon>Embryophyta</taxon>
        <taxon>Tracheophyta</taxon>
        <taxon>Spermatophyta</taxon>
        <taxon>Magnoliopsida</taxon>
        <taxon>eudicotyledons</taxon>
        <taxon>Gunneridae</taxon>
        <taxon>Pentapetalae</taxon>
        <taxon>rosids</taxon>
        <taxon>malvids</taxon>
        <taxon>Brassicales</taxon>
        <taxon>Brassicaceae</taxon>
        <taxon>Brassiceae</taxon>
        <taxon>Brassica</taxon>
    </lineage>
</organism>
<keyword evidence="9" id="KW-1185">Reference proteome</keyword>
<feature type="transmembrane region" description="Helical" evidence="7">
    <location>
        <begin position="329"/>
        <end position="348"/>
    </location>
</feature>
<keyword evidence="3" id="KW-0813">Transport</keyword>
<comment type="similarity">
    <text evidence="2 7">Belongs to the multi antimicrobial extrusion (MATE) (TC 2.A.66.1) family.</text>
</comment>
<keyword evidence="4 7" id="KW-0812">Transmembrane</keyword>
<evidence type="ECO:0000256" key="7">
    <source>
        <dbReference type="RuleBase" id="RU004914"/>
    </source>
</evidence>
<feature type="transmembrane region" description="Helical" evidence="7">
    <location>
        <begin position="1298"/>
        <end position="1322"/>
    </location>
</feature>
<feature type="transmembrane region" description="Helical" evidence="7">
    <location>
        <begin position="1086"/>
        <end position="1106"/>
    </location>
</feature>
<evidence type="ECO:0000256" key="6">
    <source>
        <dbReference type="ARBA" id="ARBA00023136"/>
    </source>
</evidence>
<feature type="transmembrane region" description="Helical" evidence="7">
    <location>
        <begin position="714"/>
        <end position="736"/>
    </location>
</feature>
<feature type="non-terminal residue" evidence="8">
    <location>
        <position position="1"/>
    </location>
</feature>
<feature type="transmembrane region" description="Helical" evidence="7">
    <location>
        <begin position="1179"/>
        <end position="1197"/>
    </location>
</feature>
<name>A0ABQ7Z4V0_BRANA</name>
<dbReference type="PANTHER" id="PTHR11206">
    <property type="entry name" value="MULTIDRUG RESISTANCE PROTEIN"/>
    <property type="match status" value="1"/>
</dbReference>
<feature type="transmembrane region" description="Helical" evidence="7">
    <location>
        <begin position="685"/>
        <end position="708"/>
    </location>
</feature>
<feature type="transmembrane region" description="Helical" evidence="7">
    <location>
        <begin position="540"/>
        <end position="564"/>
    </location>
</feature>
<dbReference type="CDD" id="cd13132">
    <property type="entry name" value="MATE_eukaryotic"/>
    <property type="match status" value="3"/>
</dbReference>
<dbReference type="EMBL" id="JAGKQM010000016">
    <property type="protein sequence ID" value="KAH0875234.1"/>
    <property type="molecule type" value="Genomic_DNA"/>
</dbReference>
<feature type="transmembrane region" description="Helical" evidence="7">
    <location>
        <begin position="853"/>
        <end position="873"/>
    </location>
</feature>
<feature type="transmembrane region" description="Helical" evidence="7">
    <location>
        <begin position="885"/>
        <end position="907"/>
    </location>
</feature>
<feature type="transmembrane region" description="Helical" evidence="7">
    <location>
        <begin position="651"/>
        <end position="673"/>
    </location>
</feature>
<protein>
    <recommendedName>
        <fullName evidence="7">Protein DETOXIFICATION</fullName>
    </recommendedName>
    <alternativeName>
        <fullName evidence="7">Multidrug and toxic compound extrusion protein</fullName>
    </alternativeName>
</protein>
<evidence type="ECO:0000256" key="2">
    <source>
        <dbReference type="ARBA" id="ARBA00010199"/>
    </source>
</evidence>
<feature type="transmembrane region" description="Helical" evidence="7">
    <location>
        <begin position="484"/>
        <end position="503"/>
    </location>
</feature>
<proteinExistence type="inferred from homology"/>
<reference evidence="8 9" key="1">
    <citation type="submission" date="2021-05" db="EMBL/GenBank/DDBJ databases">
        <title>Genome Assembly of Synthetic Allotetraploid Brassica napus Reveals Homoeologous Exchanges between Subgenomes.</title>
        <authorList>
            <person name="Davis J.T."/>
        </authorList>
    </citation>
    <scope>NUCLEOTIDE SEQUENCE [LARGE SCALE GENOMIC DNA]</scope>
    <source>
        <strain evidence="9">cv. Da-Ae</strain>
        <tissue evidence="8">Seedling</tissue>
    </source>
</reference>
<evidence type="ECO:0000313" key="9">
    <source>
        <dbReference type="Proteomes" id="UP000824890"/>
    </source>
</evidence>
<keyword evidence="5 7" id="KW-1133">Transmembrane helix</keyword>
<feature type="transmembrane region" description="Helical" evidence="7">
    <location>
        <begin position="369"/>
        <end position="389"/>
    </location>
</feature>
<sequence>FVFDFFCNNYQQKKRFAQTMESGFSLAEREEEDNKNEKSAGMMMKKVSYMAAPMVAVYLSQYLLQVISMIMAGHLDELSLSSVAIATSLTNVTGFSLLVGFSGALETLCGQAFGAEQFRKIGSYTYSSMTCLVLICFPISLLWVYMDKLLELFHQDPLISELACRYSIWLIPALFGCALLQPMTRYFQSQGLVLPLFLSSFGTLCFHIPLCWLLVYKLRFGIVGAALSIGFSLWLNVALLWAFMRDSSLYCETRNLQAQEIFSSMKQFIYLAIPTAMMTCLEWWSFELLLTTSLLHYVFVDAIGAAASTHVSNELGAGNPKAARAAANAALYLGAFDASFVSITLYNYRKTWAYIFSNEIEVAQYATKITPILCLSIFVCSFTSVLSGIARGVGWQSIAGYASIGSYYLVGIPVGSILCFVAKLRGRGLWIGILIGCFVQTMVLAHVTFFTNWEQEATKVRDRVLEMTPKGNEETEVIKEDAQVLLSDISENFVLTFSVNIINNKIKKFARTMESGFSLAQREEEDYKNEKSAGMMMKKVSYMAAPMVAVSVSTYLLQVISMVMAGHLDELSLSSVAIATSLTNVTGFSLLVGFSGALETLCGQAFGAEQYRKIGSYTYSSMICLVLICFPISLLWVYMDKLLKLFHQDPLISELACRYSIWLIPALFGCALLQPMTRYFQSQGLVLPLFLSSFGALCFHIPLCWFLVYKLRFGIVGAALSIGVSLWFNVALLWVFMRDSALYRETNNLQPQEIFSSMKQYISLAIPSAMMICLTTSALHYVLVDAIGAAASTHVSNELGAGNPKAARAAANAALYLGAFDASFVCITLYSYRKTWAYIFSNEVEVAHYATKITPILCLSIFICSSTAVLSGIARGAGWQRIAGYASIGSYYLVGIPVGSILCFVAKLRGRGLWIGILLGCFSQTMVLALVTFFTNWEQEATKARDRVLEMTPKGNQETEIIKEDAQVLLSDISENRRRKHTMEDPLLVNYKKEEVDKIRWEKLKKVASMAAPMVVVNISQTLLQATSTMIVGHKSEISLAGIALASSIANVTGFSLLSGLASALETLCGQAFGARQYEKLGSYTFTSIVSLLIMCFPISLLWIFMKNLLLLFHQDPEISEIASVYCLWLIPALFGYSVLQSLIRYFQTQSLIFPMVLCFHVPVCWVLVYTLGLGTKGAALSISLSYWLNAVFLWFFMRRSQVCEGKCVFISMEAFGQMRTFFSLAVPSALMICLEWSAFEILILISGVLPNSKLETSVISIVTSSSLHYNLASAIGAAASTNVANELGAGNLVAAKASAFVAIMIAAVESSSVSFALFMSSNIWGYAYSNVPEVIHYAAEITPVLCISIVMDSLSASLTGVVRGSGKQKTGAYVNIAAFYIIGIPIGLLFCFMLDFKVKGLWIGVLTGCTVQTITLFLITTFTKWTSMVTEVSTV</sequence>
<feature type="transmembrane region" description="Helical" evidence="7">
    <location>
        <begin position="429"/>
        <end position="449"/>
    </location>
</feature>
<feature type="transmembrane region" description="Helical" evidence="7">
    <location>
        <begin position="813"/>
        <end position="833"/>
    </location>
</feature>
<feature type="transmembrane region" description="Helical" evidence="7">
    <location>
        <begin position="913"/>
        <end position="937"/>
    </location>
</feature>
<evidence type="ECO:0000256" key="3">
    <source>
        <dbReference type="ARBA" id="ARBA00022448"/>
    </source>
</evidence>
<comment type="caution">
    <text evidence="8">The sequence shown here is derived from an EMBL/GenBank/DDBJ whole genome shotgun (WGS) entry which is preliminary data.</text>
</comment>
<feature type="transmembrane region" description="Helical" evidence="7">
    <location>
        <begin position="221"/>
        <end position="244"/>
    </location>
</feature>
<dbReference type="Pfam" id="PF01554">
    <property type="entry name" value="MatE"/>
    <property type="match status" value="6"/>
</dbReference>
<feature type="transmembrane region" description="Helical" evidence="7">
    <location>
        <begin position="268"/>
        <end position="286"/>
    </location>
</feature>
<feature type="transmembrane region" description="Helical" evidence="7">
    <location>
        <begin position="1374"/>
        <end position="1396"/>
    </location>
</feature>